<organism evidence="5 6">
    <name type="scientific">Dictyostelium purpureum</name>
    <name type="common">Slime mold</name>
    <dbReference type="NCBI Taxonomy" id="5786"/>
    <lineage>
        <taxon>Eukaryota</taxon>
        <taxon>Amoebozoa</taxon>
        <taxon>Evosea</taxon>
        <taxon>Eumycetozoa</taxon>
        <taxon>Dictyostelia</taxon>
        <taxon>Dictyosteliales</taxon>
        <taxon>Dictyosteliaceae</taxon>
        <taxon>Dictyostelium</taxon>
    </lineage>
</organism>
<dbReference type="GO" id="GO:0043248">
    <property type="term" value="P:proteasome assembly"/>
    <property type="evidence" value="ECO:0000318"/>
    <property type="project" value="GO_Central"/>
</dbReference>
<evidence type="ECO:0000256" key="1">
    <source>
        <dbReference type="ARBA" id="ARBA00019186"/>
    </source>
</evidence>
<dbReference type="OrthoDB" id="10260712at2759"/>
<comment type="subunit">
    <text evidence="4">Forms a heterodimer with PSMG1.</text>
</comment>
<dbReference type="STRING" id="5786.F0ZWZ4"/>
<dbReference type="FunFam" id="3.40.50.10900:FF:000012">
    <property type="entry name" value="Proteasome assembly chaperone 2"/>
    <property type="match status" value="1"/>
</dbReference>
<dbReference type="VEuPathDB" id="AmoebaDB:DICPUDRAFT_156595"/>
<dbReference type="EMBL" id="GL871247">
    <property type="protein sequence ID" value="EGC31535.1"/>
    <property type="molecule type" value="Genomic_DNA"/>
</dbReference>
<dbReference type="GO" id="GO:0005829">
    <property type="term" value="C:cytosol"/>
    <property type="evidence" value="ECO:0000318"/>
    <property type="project" value="GO_Central"/>
</dbReference>
<evidence type="ECO:0000313" key="6">
    <source>
        <dbReference type="Proteomes" id="UP000001064"/>
    </source>
</evidence>
<accession>F0ZWZ4</accession>
<dbReference type="PIRSF" id="PIRSF010044">
    <property type="entry name" value="UCP010044"/>
    <property type="match status" value="1"/>
</dbReference>
<dbReference type="RefSeq" id="XP_003291935.1">
    <property type="nucleotide sequence ID" value="XM_003291887.1"/>
</dbReference>
<dbReference type="GO" id="GO:0005634">
    <property type="term" value="C:nucleus"/>
    <property type="evidence" value="ECO:0000318"/>
    <property type="project" value="GO_Central"/>
</dbReference>
<keyword evidence="2 4" id="KW-0143">Chaperone</keyword>
<dbReference type="OMA" id="WKEHTGE"/>
<dbReference type="GeneID" id="10505689"/>
<keyword evidence="6" id="KW-1185">Reference proteome</keyword>
<protein>
    <recommendedName>
        <fullName evidence="1 4">Proteasome assembly chaperone 2</fullName>
    </recommendedName>
</protein>
<dbReference type="PANTHER" id="PTHR12970:SF1">
    <property type="entry name" value="PROTEASOME ASSEMBLY CHAPERONE 2"/>
    <property type="match status" value="1"/>
</dbReference>
<dbReference type="PANTHER" id="PTHR12970">
    <property type="entry name" value="PROTEASOME ASSEMBLY CHAPERONE 2"/>
    <property type="match status" value="1"/>
</dbReference>
<dbReference type="KEGG" id="dpp:DICPUDRAFT_156595"/>
<evidence type="ECO:0000256" key="2">
    <source>
        <dbReference type="ARBA" id="ARBA00023186"/>
    </source>
</evidence>
<dbReference type="FunCoup" id="F0ZWZ4">
    <property type="interactions" value="584"/>
</dbReference>
<sequence length="271" mass="30712">MPFFYKDKSNNNQISFKDNKIIWPSLTLGNIGQLTIDVLICSFEFKRVGFIVDENVIPIVGNDCYTVDGNNNNNNKGVLSTSIEVYQSSQFPLITLVQQRSPIIDGCFSKFSKPLLNWIKTEEFKEIIFISSSNANKRVDSQLFGPQIRYIKSNTTSKETIDKVNSNGIPEMELEIPSNEFGGELMHLSNRLTGLAKEIYLNTNSDSSNGPSFLCVNLFCSEGYNTVEALQMAYQIYILIKKDNDEPKPTFKTPNSWKLLQGPTYDQSLFF</sequence>
<dbReference type="InterPro" id="IPR019151">
    <property type="entry name" value="Proteasome_assmbl_chaperone_2"/>
</dbReference>
<evidence type="ECO:0000256" key="3">
    <source>
        <dbReference type="ARBA" id="ARBA00025745"/>
    </source>
</evidence>
<proteinExistence type="inferred from homology"/>
<dbReference type="InterPro" id="IPR016562">
    <property type="entry name" value="Proteasome_assmbl_chp_2_euk"/>
</dbReference>
<gene>
    <name evidence="5" type="ORF">DICPUDRAFT_156595</name>
</gene>
<reference evidence="6" key="1">
    <citation type="journal article" date="2011" name="Genome Biol.">
        <title>Comparative genomics of the social amoebae Dictyostelium discoideum and Dictyostelium purpureum.</title>
        <authorList>
            <consortium name="US DOE Joint Genome Institute (JGI-PGF)"/>
            <person name="Sucgang R."/>
            <person name="Kuo A."/>
            <person name="Tian X."/>
            <person name="Salerno W."/>
            <person name="Parikh A."/>
            <person name="Feasley C.L."/>
            <person name="Dalin E."/>
            <person name="Tu H."/>
            <person name="Huang E."/>
            <person name="Barry K."/>
            <person name="Lindquist E."/>
            <person name="Shapiro H."/>
            <person name="Bruce D."/>
            <person name="Schmutz J."/>
            <person name="Salamov A."/>
            <person name="Fey P."/>
            <person name="Gaudet P."/>
            <person name="Anjard C."/>
            <person name="Babu M.M."/>
            <person name="Basu S."/>
            <person name="Bushmanova Y."/>
            <person name="van der Wel H."/>
            <person name="Katoh-Kurasawa M."/>
            <person name="Dinh C."/>
            <person name="Coutinho P.M."/>
            <person name="Saito T."/>
            <person name="Elias M."/>
            <person name="Schaap P."/>
            <person name="Kay R.R."/>
            <person name="Henrissat B."/>
            <person name="Eichinger L."/>
            <person name="Rivero F."/>
            <person name="Putnam N.H."/>
            <person name="West C.M."/>
            <person name="Loomis W.F."/>
            <person name="Chisholm R.L."/>
            <person name="Shaulsky G."/>
            <person name="Strassmann J.E."/>
            <person name="Queller D.C."/>
            <person name="Kuspa A."/>
            <person name="Grigoriev I.V."/>
        </authorList>
    </citation>
    <scope>NUCLEOTIDE SEQUENCE [LARGE SCALE GENOMIC DNA]</scope>
    <source>
        <strain evidence="6">QSDP1</strain>
    </source>
</reference>
<evidence type="ECO:0000256" key="4">
    <source>
        <dbReference type="PIRNR" id="PIRNR010044"/>
    </source>
</evidence>
<dbReference type="Proteomes" id="UP000001064">
    <property type="component" value="Unassembled WGS sequence"/>
</dbReference>
<dbReference type="Pfam" id="PF09754">
    <property type="entry name" value="PAC2"/>
    <property type="match status" value="1"/>
</dbReference>
<dbReference type="Gene3D" id="3.40.50.10900">
    <property type="entry name" value="PAC-like subunit"/>
    <property type="match status" value="2"/>
</dbReference>
<dbReference type="InParanoid" id="F0ZWZ4"/>
<evidence type="ECO:0000313" key="5">
    <source>
        <dbReference type="EMBL" id="EGC31535.1"/>
    </source>
</evidence>
<comment type="similarity">
    <text evidence="3 4">Belongs to the PSMG2 family.</text>
</comment>
<name>F0ZWZ4_DICPU</name>
<comment type="function">
    <text evidence="4">Chaperone protein which promotes assembly of the 20S proteasome as part of a heterodimer with PSMG1.</text>
</comment>
<dbReference type="InterPro" id="IPR038389">
    <property type="entry name" value="PSMG2_sf"/>
</dbReference>
<dbReference type="eggNOG" id="KOG3112">
    <property type="taxonomic scope" value="Eukaryota"/>
</dbReference>
<dbReference type="AlphaFoldDB" id="F0ZWZ4"/>
<dbReference type="FunFam" id="3.40.50.10900:FF:000009">
    <property type="entry name" value="Proteasome assembly chaperone 2"/>
    <property type="match status" value="1"/>
</dbReference>